<feature type="compositionally biased region" description="Basic and acidic residues" evidence="2">
    <location>
        <begin position="721"/>
        <end position="736"/>
    </location>
</feature>
<feature type="compositionally biased region" description="Low complexity" evidence="2">
    <location>
        <begin position="656"/>
        <end position="679"/>
    </location>
</feature>
<evidence type="ECO:0000256" key="3">
    <source>
        <dbReference type="SAM" id="Phobius"/>
    </source>
</evidence>
<feature type="transmembrane region" description="Helical" evidence="3">
    <location>
        <begin position="60"/>
        <end position="80"/>
    </location>
</feature>
<sequence length="881" mass="97116">MVEPTRYTRLMHRLRWPLALTRAGILAESVVRALWPLWTFLLTALALVMLGVVAALPVEAIWTLGALAGVVALALLVLGLRRLRFPSREEAFQRLDATLKGQPLQALRDSPAIGDSDPGTRALWDAHQARMVVRARQARAVDPDLRLSSRDPFGLRYVALLGVIVALFFGSFWRLGDLGDMTPGGAQAAIGPSWEGWVAPPPYTGLPTLYLGDIAGEELSAPRGSEVTMRFYGPEGQLELSETVSGRVGDLPPADAAAQDFIIEQDGRLAVEGPGGREWRVVLVPDQAPSVTIDGPGEADVEGQMTMPFSARDDYGVVAGEAVIALDLDAVDRRYGLAMDPEPREAIRVPLPMPISGSRAEFSEALAENFSQHPWANMPVTVSLTVEDAAAQSGRSDGYDMLLDARRFFDPLAAALIEMRRDLLWNRDNAERVAQVLRAVRWQGDRFFPSETLELRLMRLVRKVETIVRFRPMTDEQVSEVTAALWDMAVEIEDGDLDDARARMERARDRLQEAMRNGASDEEIARLMQELRDATRDYMRQLAQQQARDRANDPNQPPMDMENAMRMTQDDIQRMMDRIQELMEEGRMAEAQQALEELQQMLENMQMTESQGGGEGQQSPGEQAMEGLGETLRDQQELSDEAFRDLQDQFNPDGNSGQRGQQGQQGEDQGQQGEDQGQQQQGGQGQQQGQQPGQSQGGGGGQSQGQQQGQAGEGAPDAGDLADRQRQLREELDRQRGNLPGAGTEAGRAARDSLDRADEAMRGAEEALGEGDLAEAIDQQSQAMDALRKGMRNLGEAMSQQERDLAGQQGEAEGDNPGQRNDPLGRNAGTNGALGNDREMLQGPDVQRRARDLLDEIRRRSGEAERSAEELDYLRRLLDRF</sequence>
<keyword evidence="1" id="KW-0175">Coiled coil</keyword>
<evidence type="ECO:0000313" key="4">
    <source>
        <dbReference type="EMBL" id="SLN39161.1"/>
    </source>
</evidence>
<feature type="region of interest" description="Disordered" evidence="2">
    <location>
        <begin position="647"/>
        <end position="849"/>
    </location>
</feature>
<feature type="compositionally biased region" description="Basic and acidic residues" evidence="2">
    <location>
        <begin position="748"/>
        <end position="765"/>
    </location>
</feature>
<feature type="transmembrane region" description="Helical" evidence="3">
    <location>
        <begin position="33"/>
        <end position="54"/>
    </location>
</feature>
<dbReference type="AlphaFoldDB" id="A0A1X6Z365"/>
<proteinExistence type="predicted"/>
<protein>
    <recommendedName>
        <fullName evidence="6">TIGR02302 family protein</fullName>
    </recommendedName>
</protein>
<dbReference type="EMBL" id="FWFN01000003">
    <property type="protein sequence ID" value="SLN39161.1"/>
    <property type="molecule type" value="Genomic_DNA"/>
</dbReference>
<accession>A0A1X6Z365</accession>
<keyword evidence="3" id="KW-0812">Transmembrane</keyword>
<name>A0A1X6Z365_9RHOB</name>
<evidence type="ECO:0000313" key="5">
    <source>
        <dbReference type="Proteomes" id="UP000193963"/>
    </source>
</evidence>
<feature type="compositionally biased region" description="Low complexity" evidence="2">
    <location>
        <begin position="704"/>
        <end position="719"/>
    </location>
</feature>
<evidence type="ECO:0000256" key="2">
    <source>
        <dbReference type="SAM" id="MobiDB-lite"/>
    </source>
</evidence>
<evidence type="ECO:0008006" key="6">
    <source>
        <dbReference type="Google" id="ProtNLM"/>
    </source>
</evidence>
<dbReference type="RefSeq" id="WP_085887635.1">
    <property type="nucleotide sequence ID" value="NZ_FWFN01000003.1"/>
</dbReference>
<organism evidence="4 5">
    <name type="scientific">Pseudooceanicola marinus</name>
    <dbReference type="NCBI Taxonomy" id="396013"/>
    <lineage>
        <taxon>Bacteria</taxon>
        <taxon>Pseudomonadati</taxon>
        <taxon>Pseudomonadota</taxon>
        <taxon>Alphaproteobacteria</taxon>
        <taxon>Rhodobacterales</taxon>
        <taxon>Paracoccaceae</taxon>
        <taxon>Pseudooceanicola</taxon>
    </lineage>
</organism>
<feature type="coiled-coil region" evidence="1">
    <location>
        <begin position="490"/>
        <end position="611"/>
    </location>
</feature>
<dbReference type="InterPro" id="IPR012683">
    <property type="entry name" value="CHP02302_TM"/>
</dbReference>
<feature type="compositionally biased region" description="Basic and acidic residues" evidence="2">
    <location>
        <begin position="836"/>
        <end position="849"/>
    </location>
</feature>
<dbReference type="Proteomes" id="UP000193963">
    <property type="component" value="Unassembled WGS sequence"/>
</dbReference>
<keyword evidence="3" id="KW-0472">Membrane</keyword>
<dbReference type="Pfam" id="PF13779">
    <property type="entry name" value="DUF4175"/>
    <property type="match status" value="1"/>
</dbReference>
<keyword evidence="3" id="KW-1133">Transmembrane helix</keyword>
<dbReference type="NCBIfam" id="TIGR02302">
    <property type="entry name" value="aProt_lowcomp"/>
    <property type="match status" value="1"/>
</dbReference>
<feature type="transmembrane region" description="Helical" evidence="3">
    <location>
        <begin position="155"/>
        <end position="173"/>
    </location>
</feature>
<keyword evidence="5" id="KW-1185">Reference proteome</keyword>
<dbReference type="OrthoDB" id="8477685at2"/>
<gene>
    <name evidence="4" type="ORF">PSM7751_01770</name>
</gene>
<evidence type="ECO:0000256" key="1">
    <source>
        <dbReference type="SAM" id="Coils"/>
    </source>
</evidence>
<reference evidence="4 5" key="1">
    <citation type="submission" date="2017-03" db="EMBL/GenBank/DDBJ databases">
        <authorList>
            <person name="Afonso C.L."/>
            <person name="Miller P.J."/>
            <person name="Scott M.A."/>
            <person name="Spackman E."/>
            <person name="Goraichik I."/>
            <person name="Dimitrov K.M."/>
            <person name="Suarez D.L."/>
            <person name="Swayne D.E."/>
        </authorList>
    </citation>
    <scope>NUCLEOTIDE SEQUENCE [LARGE SCALE GENOMIC DNA]</scope>
    <source>
        <strain evidence="4 5">CECT 7751</strain>
    </source>
</reference>